<feature type="compositionally biased region" description="Low complexity" evidence="1">
    <location>
        <begin position="969"/>
        <end position="981"/>
    </location>
</feature>
<organism evidence="3 4">
    <name type="scientific">Oceaniferula flava</name>
    <dbReference type="NCBI Taxonomy" id="2800421"/>
    <lineage>
        <taxon>Bacteria</taxon>
        <taxon>Pseudomonadati</taxon>
        <taxon>Verrucomicrobiota</taxon>
        <taxon>Verrucomicrobiia</taxon>
        <taxon>Verrucomicrobiales</taxon>
        <taxon>Verrucomicrobiaceae</taxon>
        <taxon>Oceaniferula</taxon>
    </lineage>
</organism>
<feature type="compositionally biased region" description="Basic and acidic residues" evidence="1">
    <location>
        <begin position="1"/>
        <end position="12"/>
    </location>
</feature>
<reference evidence="3" key="1">
    <citation type="submission" date="2021-01" db="EMBL/GenBank/DDBJ databases">
        <title>Modified the classification status of verrucomicrobia.</title>
        <authorList>
            <person name="Feng X."/>
        </authorList>
    </citation>
    <scope>NUCLEOTIDE SEQUENCE</scope>
    <source>
        <strain evidence="3">5K15</strain>
    </source>
</reference>
<keyword evidence="2" id="KW-0472">Membrane</keyword>
<keyword evidence="2" id="KW-1133">Transmembrane helix</keyword>
<feature type="region of interest" description="Disordered" evidence="1">
    <location>
        <begin position="795"/>
        <end position="819"/>
    </location>
</feature>
<dbReference type="Proteomes" id="UP000634206">
    <property type="component" value="Unassembled WGS sequence"/>
</dbReference>
<feature type="region of interest" description="Disordered" evidence="1">
    <location>
        <begin position="1"/>
        <end position="24"/>
    </location>
</feature>
<gene>
    <name evidence="3" type="ORF">JIN83_11580</name>
</gene>
<keyword evidence="4" id="KW-1185">Reference proteome</keyword>
<dbReference type="EMBL" id="JAENIG010000007">
    <property type="protein sequence ID" value="MBK1855604.1"/>
    <property type="molecule type" value="Genomic_DNA"/>
</dbReference>
<name>A0AAE2SD15_9BACT</name>
<accession>A0AAE2SD15</accession>
<comment type="caution">
    <text evidence="3">The sequence shown here is derived from an EMBL/GenBank/DDBJ whole genome shotgun (WGS) entry which is preliminary data.</text>
</comment>
<feature type="transmembrane region" description="Helical" evidence="2">
    <location>
        <begin position="31"/>
        <end position="53"/>
    </location>
</feature>
<evidence type="ECO:0000313" key="3">
    <source>
        <dbReference type="EMBL" id="MBK1855604.1"/>
    </source>
</evidence>
<evidence type="ECO:0000256" key="1">
    <source>
        <dbReference type="SAM" id="MobiDB-lite"/>
    </source>
</evidence>
<evidence type="ECO:0000313" key="4">
    <source>
        <dbReference type="Proteomes" id="UP000634206"/>
    </source>
</evidence>
<sequence length="1088" mass="118482">MTSRQKISEKTPGHSVVRPSDRSLSRGADGFALIATISVMVLLVMISLAMLSLSSISVRAESQEEASAEARANARLALMLAIGQLQSELGPDQRINAAADLLDSSLTDSRKRWVGTWDSWPGSSEQRPDPQFRRWLVSGNPELLNDPSFPNTATDLISLNGDQSTVDLSAPKVLLAQGGLAYAVIDENAKARLGSSLEPELEDTADHLSRWQSPPAGHGAIPGLEAVPRTDAKLDLIASGQSVDLIPLSETGDVKEPSSYTVWSEGLLTDVRNGGLRKDLSLYLQQPESADSNMALYEYGSRRGINFKELHVFHELSTRLSYDAASFTHPDGGSLNSSIPCLVGEADKTAAATDTFFPYLRPVILRASWYISAYTRNEGSVEDPSYRVYVVLEPILWLWNPFDANLIMQPGGHLTSRCWGLPYDFTIKAGNTTKTVHFNDISPEYGSNISMETGQNEPVVMRPGEVQIFSRGRQATTPSEAFGSFEGKLGWSGTGGFSLDTGIVVDDSSSISIAMSQSSERGANQWGLIEFLSYVGTDTSNLYWNGGLMIDRTSWDDSLSATDFPSEMFNDVPEKTFSSPSDLTVPQPLALFSYLARTEKEGSIKSRYLARLSPASMGFDHQATDPNTLHSLPYEPMMQAINGGLDRDFDYDGGKGYFGASYKADNGQSYLITHSVPRERPISLGSFQHALANGLEITKYNSAKFHNRILQPSITHAIGNSFAPPSIAPDETTGTFNGMPAVDHSWLANDALWDQWFVSSIADRNAPHHTSDQAGSARTLLARLAGLDGDPTPLPNRHYLYAGQDPESDTNEVFDGSSPKSDAHLKVASLLRVHGAFNINSTDPAAWLAMFRSTHGLAVPVERSEDSSVDWESANNPIAGLLMPNGSAVRVEELNDPSMENQWVGFRDPSDDELEELAEAMVEEVRKRGPFLSLSDFVNRRVVSDPELATSGALQSALDRTLNKELESGSRSTGSASSATAFPEAESGSQMTHVPGHVKQGDILTTLGTRFTPRSDTFTVRAYGESRSETGQVLASARCEAVIQRVADYIDPADASHLKPDELVSQVNQQFGRKLRVVAFRWLASNEI</sequence>
<protein>
    <submittedName>
        <fullName evidence="3">Uncharacterized protein</fullName>
    </submittedName>
</protein>
<dbReference type="RefSeq" id="WP_309490217.1">
    <property type="nucleotide sequence ID" value="NZ_JAENIG010000007.1"/>
</dbReference>
<feature type="region of interest" description="Disordered" evidence="1">
    <location>
        <begin position="964"/>
        <end position="999"/>
    </location>
</feature>
<proteinExistence type="predicted"/>
<keyword evidence="2" id="KW-0812">Transmembrane</keyword>
<evidence type="ECO:0000256" key="2">
    <source>
        <dbReference type="SAM" id="Phobius"/>
    </source>
</evidence>
<dbReference type="AlphaFoldDB" id="A0AAE2SD15"/>